<feature type="region of interest" description="Disordered" evidence="1">
    <location>
        <begin position="199"/>
        <end position="235"/>
    </location>
</feature>
<evidence type="ECO:0000256" key="1">
    <source>
        <dbReference type="SAM" id="MobiDB-lite"/>
    </source>
</evidence>
<organism evidence="3 4">
    <name type="scientific">Iphiclides podalirius</name>
    <name type="common">scarce swallowtail</name>
    <dbReference type="NCBI Taxonomy" id="110791"/>
    <lineage>
        <taxon>Eukaryota</taxon>
        <taxon>Metazoa</taxon>
        <taxon>Ecdysozoa</taxon>
        <taxon>Arthropoda</taxon>
        <taxon>Hexapoda</taxon>
        <taxon>Insecta</taxon>
        <taxon>Pterygota</taxon>
        <taxon>Neoptera</taxon>
        <taxon>Endopterygota</taxon>
        <taxon>Lepidoptera</taxon>
        <taxon>Glossata</taxon>
        <taxon>Ditrysia</taxon>
        <taxon>Papilionoidea</taxon>
        <taxon>Papilionidae</taxon>
        <taxon>Papilioninae</taxon>
        <taxon>Iphiclides</taxon>
    </lineage>
</organism>
<evidence type="ECO:0000313" key="4">
    <source>
        <dbReference type="Proteomes" id="UP000837857"/>
    </source>
</evidence>
<dbReference type="Proteomes" id="UP000837857">
    <property type="component" value="Chromosome 5"/>
</dbReference>
<evidence type="ECO:0000256" key="2">
    <source>
        <dbReference type="SAM" id="Phobius"/>
    </source>
</evidence>
<keyword evidence="2" id="KW-1133">Transmembrane helix</keyword>
<feature type="region of interest" description="Disordered" evidence="1">
    <location>
        <begin position="316"/>
        <end position="344"/>
    </location>
</feature>
<feature type="transmembrane region" description="Helical" evidence="2">
    <location>
        <begin position="71"/>
        <end position="94"/>
    </location>
</feature>
<gene>
    <name evidence="3" type="ORF">IPOD504_LOCUS14697</name>
</gene>
<dbReference type="EMBL" id="OW152817">
    <property type="protein sequence ID" value="CAH2069022.1"/>
    <property type="molecule type" value="Genomic_DNA"/>
</dbReference>
<feature type="region of interest" description="Disordered" evidence="1">
    <location>
        <begin position="279"/>
        <end position="301"/>
    </location>
</feature>
<protein>
    <submittedName>
        <fullName evidence="3">Uncharacterized protein</fullName>
    </submittedName>
</protein>
<name>A0ABN8IX47_9NEOP</name>
<feature type="compositionally biased region" description="Low complexity" evidence="1">
    <location>
        <begin position="316"/>
        <end position="325"/>
    </location>
</feature>
<feature type="non-terminal residue" evidence="3">
    <location>
        <position position="344"/>
    </location>
</feature>
<keyword evidence="2" id="KW-0812">Transmembrane</keyword>
<proteinExistence type="predicted"/>
<accession>A0ABN8IX47</accession>
<feature type="compositionally biased region" description="Polar residues" evidence="1">
    <location>
        <begin position="279"/>
        <end position="294"/>
    </location>
</feature>
<keyword evidence="4" id="KW-1185">Reference proteome</keyword>
<sequence length="344" mass="38632">MKRSVAPHLADEKLYSAYGGILRIAAAVQSYGKGLARRNLLEDEEQVFSRWHPWRTLADTYIYVDPDWTPMMYIMMVSFAAFVICLSQICYSLVFGKVRGCRCVSDDDHMYPDPGCEQRSYATMKRPYATMKRPYATMKSTYPAALPAHHSSILYSDRARTKRTRIGAKTCSLRSMQTQRVYDLHENTEKLMAVIMSDNQETSDAESDRSKRLEGQVTGRNAAAASARDASPPEIETSISELKIDKSPNVRRSQMYSTSTNSHSAITYCNEHRDTGSAWSATTTSEQSITSGSFKSRCRKTKNSRDLAWARRIASKASQAKSATSGTEMDVNSFITPPSKHLSR</sequence>
<reference evidence="3" key="1">
    <citation type="submission" date="2022-03" db="EMBL/GenBank/DDBJ databases">
        <authorList>
            <person name="Martin H S."/>
        </authorList>
    </citation>
    <scope>NUCLEOTIDE SEQUENCE</scope>
</reference>
<keyword evidence="2" id="KW-0472">Membrane</keyword>
<evidence type="ECO:0000313" key="3">
    <source>
        <dbReference type="EMBL" id="CAH2069022.1"/>
    </source>
</evidence>